<proteinExistence type="predicted"/>
<dbReference type="AlphaFoldDB" id="D6CZE1"/>
<name>D6CZE1_9BACE</name>
<evidence type="ECO:0000313" key="1">
    <source>
        <dbReference type="EMBL" id="CBK67543.1"/>
    </source>
</evidence>
<dbReference type="HOGENOM" id="CLU_3196035_0_0_10"/>
<dbReference type="Proteomes" id="UP000008795">
    <property type="component" value="Chromosome"/>
</dbReference>
<accession>D6CZE1</accession>
<protein>
    <submittedName>
        <fullName evidence="1">Uncharacterized protein</fullName>
    </submittedName>
</protein>
<sequence length="45" mass="4785">MDGNTYAVGVVHDGTAVSVTESLTQIEIEIVNKIGIVHNNLNFDG</sequence>
<dbReference type="PATRIC" id="fig|657309.4.peg.1285"/>
<organism evidence="1 2">
    <name type="scientific">Bacteroides xylanisolvens XB1A</name>
    <dbReference type="NCBI Taxonomy" id="657309"/>
    <lineage>
        <taxon>Bacteria</taxon>
        <taxon>Pseudomonadati</taxon>
        <taxon>Bacteroidota</taxon>
        <taxon>Bacteroidia</taxon>
        <taxon>Bacteroidales</taxon>
        <taxon>Bacteroidaceae</taxon>
        <taxon>Bacteroides</taxon>
    </lineage>
</organism>
<dbReference type="EMBL" id="FP929033">
    <property type="protein sequence ID" value="CBK67543.1"/>
    <property type="molecule type" value="Genomic_DNA"/>
</dbReference>
<dbReference type="KEGG" id="bxy:BXY_24890"/>
<evidence type="ECO:0000313" key="2">
    <source>
        <dbReference type="Proteomes" id="UP000008795"/>
    </source>
</evidence>
<reference evidence="1 2" key="1">
    <citation type="submission" date="2010-03" db="EMBL/GenBank/DDBJ databases">
        <title>The genome sequence of Bacteriodes xylanisolvens XB1A.</title>
        <authorList>
            <consortium name="metaHIT consortium -- http://www.metahit.eu/"/>
            <person name="Pajon A."/>
            <person name="Turner K."/>
            <person name="Parkhill J."/>
            <person name="Bernalier A."/>
        </authorList>
    </citation>
    <scope>NUCLEOTIDE SEQUENCE [LARGE SCALE GENOMIC DNA]</scope>
    <source>
        <strain evidence="1 2">XB1A</strain>
    </source>
</reference>
<reference evidence="1 2" key="2">
    <citation type="submission" date="2010-03" db="EMBL/GenBank/DDBJ databases">
        <authorList>
            <person name="Pajon A."/>
        </authorList>
    </citation>
    <scope>NUCLEOTIDE SEQUENCE [LARGE SCALE GENOMIC DNA]</scope>
    <source>
        <strain evidence="1 2">XB1A</strain>
    </source>
</reference>
<gene>
    <name evidence="1" type="ORF">BXY_24890</name>
</gene>